<reference evidence="6" key="1">
    <citation type="submission" date="2009-01" db="EMBL/GenBank/DDBJ databases">
        <authorList>
            <person name="Qin X."/>
            <person name="Bachman B."/>
            <person name="Battles P."/>
            <person name="Bell A."/>
            <person name="Bess C."/>
            <person name="Bickham C."/>
            <person name="Chaboub L."/>
            <person name="Chen D."/>
            <person name="Coyle M."/>
            <person name="Deiros D.R."/>
            <person name="Dinh H."/>
            <person name="Forbes L."/>
            <person name="Fowler G."/>
            <person name="Francisco L."/>
            <person name="Fu Q."/>
            <person name="Gubbala S."/>
            <person name="Hale W."/>
            <person name="Han Y."/>
            <person name="Hemphill L."/>
            <person name="Highlander S.K."/>
            <person name="Hirani K."/>
            <person name="Hogues M."/>
            <person name="Jackson L."/>
            <person name="Jakkamsetti A."/>
            <person name="Javaid M."/>
            <person name="Jiang H."/>
            <person name="Korchina V."/>
            <person name="Kovar C."/>
            <person name="Lara F."/>
            <person name="Lee S."/>
            <person name="Mata R."/>
            <person name="Mathew T."/>
            <person name="Moen C."/>
            <person name="Morales K."/>
            <person name="Munidasa M."/>
            <person name="Nazareth L."/>
            <person name="Ngo R."/>
            <person name="Nguyen L."/>
            <person name="Okwuonu G."/>
            <person name="Ongeri F."/>
            <person name="Patil S."/>
            <person name="Petrosino J."/>
            <person name="Pham C."/>
            <person name="Pham P."/>
            <person name="Pu L.-L."/>
            <person name="Puazo M."/>
            <person name="Raj R."/>
            <person name="Reid J."/>
            <person name="Rouhana J."/>
            <person name="Saada N."/>
            <person name="Shang Y."/>
            <person name="Simmons D."/>
            <person name="Thornton R."/>
            <person name="Warren J."/>
            <person name="Weissenberger G."/>
            <person name="Zhang J."/>
            <person name="Zhang L."/>
            <person name="Zhou C."/>
            <person name="Zhu D."/>
            <person name="Muzny D."/>
            <person name="Worley K."/>
            <person name="Gibbs R."/>
        </authorList>
    </citation>
    <scope>NUCLEOTIDE SEQUENCE [LARGE SCALE GENOMIC DNA]</scope>
    <source>
        <strain evidence="6">LMS2-1</strain>
    </source>
</reference>
<organism evidence="6 7">
    <name type="scientific">Lacticaseibacillus rhamnosus (strain LMS2-1)</name>
    <dbReference type="NCBI Taxonomy" id="525361"/>
    <lineage>
        <taxon>Bacteria</taxon>
        <taxon>Bacillati</taxon>
        <taxon>Bacillota</taxon>
        <taxon>Bacilli</taxon>
        <taxon>Lactobacillales</taxon>
        <taxon>Lactobacillaceae</taxon>
        <taxon>Lacticaseibacillus</taxon>
    </lineage>
</organism>
<dbReference type="InterPro" id="IPR001347">
    <property type="entry name" value="SIS_dom"/>
</dbReference>
<evidence type="ECO:0000256" key="1">
    <source>
        <dbReference type="ARBA" id="ARBA00023015"/>
    </source>
</evidence>
<dbReference type="AlphaFoldDB" id="C2JTN9"/>
<keyword evidence="1" id="KW-0805">Transcription regulation</keyword>
<dbReference type="InterPro" id="IPR035472">
    <property type="entry name" value="RpiR-like_SIS"/>
</dbReference>
<dbReference type="SUPFAM" id="SSF53697">
    <property type="entry name" value="SIS domain"/>
    <property type="match status" value="1"/>
</dbReference>
<dbReference type="PANTHER" id="PTHR30514">
    <property type="entry name" value="GLUCOKINASE"/>
    <property type="match status" value="1"/>
</dbReference>
<evidence type="ECO:0000259" key="5">
    <source>
        <dbReference type="PROSITE" id="PS51464"/>
    </source>
</evidence>
<dbReference type="GO" id="GO:0003700">
    <property type="term" value="F:DNA-binding transcription factor activity"/>
    <property type="evidence" value="ECO:0007669"/>
    <property type="project" value="InterPro"/>
</dbReference>
<feature type="domain" description="HTH rpiR-type" evidence="4">
    <location>
        <begin position="8"/>
        <end position="81"/>
    </location>
</feature>
<dbReference type="InterPro" id="IPR000281">
    <property type="entry name" value="HTH_RpiR"/>
</dbReference>
<dbReference type="PANTHER" id="PTHR30514:SF21">
    <property type="entry name" value="RPIR-FAMILY TRANSCRIPTIONAL REGULATOR"/>
    <property type="match status" value="1"/>
</dbReference>
<dbReference type="InterPro" id="IPR036388">
    <property type="entry name" value="WH-like_DNA-bd_sf"/>
</dbReference>
<dbReference type="Proteomes" id="UP000004525">
    <property type="component" value="Unassembled WGS sequence"/>
</dbReference>
<keyword evidence="7" id="KW-1185">Reference proteome</keyword>
<dbReference type="Gene3D" id="3.40.50.10490">
    <property type="entry name" value="Glucose-6-phosphate isomerase like protein, domain 1"/>
    <property type="match status" value="1"/>
</dbReference>
<keyword evidence="2" id="KW-0238">DNA-binding</keyword>
<evidence type="ECO:0000313" key="7">
    <source>
        <dbReference type="Proteomes" id="UP000004525"/>
    </source>
</evidence>
<keyword evidence="3" id="KW-0804">Transcription</keyword>
<evidence type="ECO:0000259" key="4">
    <source>
        <dbReference type="PROSITE" id="PS51071"/>
    </source>
</evidence>
<sequence>MRRKRMPEDIFILIESCRLNFTAVEQVIADYHLSKQPAMTIDKSSAHLAVSKASITRFCKKIGLSNYKELVFLYKLSLNQETTDLSVSSKITAAYHSLATRSDSHYSQAVIDAFCERLHQHRIIHFFGKGFNSYAGADFQFKFSRVGKYVRVITDENSILMSANFANQDELIMVASLRGDDEELLKAMKIAKQRQVPILLITSNRYSQLVTHADVTLIAASLTKEEALGNISPQIPILIQLDMVYERYIHLYADAVSQWLASEQILHK</sequence>
<dbReference type="GO" id="GO:0003677">
    <property type="term" value="F:DNA binding"/>
    <property type="evidence" value="ECO:0007669"/>
    <property type="project" value="UniProtKB-KW"/>
</dbReference>
<evidence type="ECO:0000313" key="6">
    <source>
        <dbReference type="EMBL" id="EEN81585.1"/>
    </source>
</evidence>
<dbReference type="GO" id="GO:1901135">
    <property type="term" value="P:carbohydrate derivative metabolic process"/>
    <property type="evidence" value="ECO:0007669"/>
    <property type="project" value="InterPro"/>
</dbReference>
<evidence type="ECO:0000256" key="3">
    <source>
        <dbReference type="ARBA" id="ARBA00023163"/>
    </source>
</evidence>
<proteinExistence type="predicted"/>
<dbReference type="GO" id="GO:0097367">
    <property type="term" value="F:carbohydrate derivative binding"/>
    <property type="evidence" value="ECO:0007669"/>
    <property type="project" value="InterPro"/>
</dbReference>
<dbReference type="PROSITE" id="PS51464">
    <property type="entry name" value="SIS"/>
    <property type="match status" value="1"/>
</dbReference>
<dbReference type="InterPro" id="IPR047640">
    <property type="entry name" value="RpiR-like"/>
</dbReference>
<dbReference type="Gene3D" id="1.10.10.10">
    <property type="entry name" value="Winged helix-like DNA-binding domain superfamily/Winged helix DNA-binding domain"/>
    <property type="match status" value="1"/>
</dbReference>
<feature type="domain" description="SIS" evidence="5">
    <location>
        <begin position="114"/>
        <end position="254"/>
    </location>
</feature>
<evidence type="ECO:0000256" key="2">
    <source>
        <dbReference type="ARBA" id="ARBA00023125"/>
    </source>
</evidence>
<name>C2JTN9_LACRM</name>
<gene>
    <name evidence="6" type="ORF">HMPREF0539_0273</name>
</gene>
<protein>
    <submittedName>
        <fullName evidence="6">SIS domain protein</fullName>
    </submittedName>
</protein>
<dbReference type="Pfam" id="PF01380">
    <property type="entry name" value="SIS"/>
    <property type="match status" value="1"/>
</dbReference>
<comment type="caution">
    <text evidence="6">The sequence shown here is derived from an EMBL/GenBank/DDBJ whole genome shotgun (WGS) entry which is preliminary data.</text>
</comment>
<dbReference type="InterPro" id="IPR046348">
    <property type="entry name" value="SIS_dom_sf"/>
</dbReference>
<dbReference type="PROSITE" id="PS51071">
    <property type="entry name" value="HTH_RPIR"/>
    <property type="match status" value="1"/>
</dbReference>
<dbReference type="SUPFAM" id="SSF46689">
    <property type="entry name" value="Homeodomain-like"/>
    <property type="match status" value="1"/>
</dbReference>
<dbReference type="CDD" id="cd05013">
    <property type="entry name" value="SIS_RpiR"/>
    <property type="match status" value="1"/>
</dbReference>
<dbReference type="InterPro" id="IPR009057">
    <property type="entry name" value="Homeodomain-like_sf"/>
</dbReference>
<dbReference type="HOGENOM" id="CLU_055769_0_3_9"/>
<dbReference type="Pfam" id="PF01418">
    <property type="entry name" value="HTH_6"/>
    <property type="match status" value="1"/>
</dbReference>
<accession>C2JTN9</accession>
<dbReference type="EMBL" id="ACIZ01000016">
    <property type="protein sequence ID" value="EEN81585.1"/>
    <property type="molecule type" value="Genomic_DNA"/>
</dbReference>